<evidence type="ECO:0000256" key="1">
    <source>
        <dbReference type="ARBA" id="ARBA00010062"/>
    </source>
</evidence>
<dbReference type="InterPro" id="IPR028082">
    <property type="entry name" value="Peripla_BP_I"/>
</dbReference>
<feature type="chain" id="PRO_5046991659" evidence="3">
    <location>
        <begin position="28"/>
        <end position="378"/>
    </location>
</feature>
<evidence type="ECO:0000313" key="6">
    <source>
        <dbReference type="Proteomes" id="UP001597463"/>
    </source>
</evidence>
<evidence type="ECO:0000256" key="2">
    <source>
        <dbReference type="ARBA" id="ARBA00022729"/>
    </source>
</evidence>
<proteinExistence type="inferred from homology"/>
<feature type="domain" description="Leucine-binding protein" evidence="4">
    <location>
        <begin position="31"/>
        <end position="373"/>
    </location>
</feature>
<gene>
    <name evidence="5" type="ORF">ACFSW6_12275</name>
</gene>
<organism evidence="5 6">
    <name type="scientific">Comamonas terrae</name>
    <dbReference type="NCBI Taxonomy" id="673548"/>
    <lineage>
        <taxon>Bacteria</taxon>
        <taxon>Pseudomonadati</taxon>
        <taxon>Pseudomonadota</taxon>
        <taxon>Betaproteobacteria</taxon>
        <taxon>Burkholderiales</taxon>
        <taxon>Comamonadaceae</taxon>
        <taxon>Comamonas</taxon>
    </lineage>
</organism>
<keyword evidence="2 3" id="KW-0732">Signal</keyword>
<evidence type="ECO:0000259" key="4">
    <source>
        <dbReference type="Pfam" id="PF13458"/>
    </source>
</evidence>
<comment type="caution">
    <text evidence="5">The sequence shown here is derived from an EMBL/GenBank/DDBJ whole genome shotgun (WGS) entry which is preliminary data.</text>
</comment>
<dbReference type="Proteomes" id="UP001597463">
    <property type="component" value="Unassembled WGS sequence"/>
</dbReference>
<reference evidence="6" key="1">
    <citation type="journal article" date="2019" name="Int. J. Syst. Evol. Microbiol.">
        <title>The Global Catalogue of Microorganisms (GCM) 10K type strain sequencing project: providing services to taxonomists for standard genome sequencing and annotation.</title>
        <authorList>
            <consortium name="The Broad Institute Genomics Platform"/>
            <consortium name="The Broad Institute Genome Sequencing Center for Infectious Disease"/>
            <person name="Wu L."/>
            <person name="Ma J."/>
        </authorList>
    </citation>
    <scope>NUCLEOTIDE SEQUENCE [LARGE SCALE GENOMIC DNA]</scope>
    <source>
        <strain evidence="6">TISTR 1906</strain>
    </source>
</reference>
<keyword evidence="6" id="KW-1185">Reference proteome</keyword>
<comment type="similarity">
    <text evidence="1">Belongs to the leucine-binding protein family.</text>
</comment>
<dbReference type="Gene3D" id="3.40.50.2300">
    <property type="match status" value="2"/>
</dbReference>
<evidence type="ECO:0000256" key="3">
    <source>
        <dbReference type="SAM" id="SignalP"/>
    </source>
</evidence>
<dbReference type="Pfam" id="PF13458">
    <property type="entry name" value="Peripla_BP_6"/>
    <property type="match status" value="1"/>
</dbReference>
<accession>A0ABW5UR17</accession>
<name>A0ABW5UR17_9BURK</name>
<dbReference type="SUPFAM" id="SSF53822">
    <property type="entry name" value="Periplasmic binding protein-like I"/>
    <property type="match status" value="1"/>
</dbReference>
<evidence type="ECO:0000313" key="5">
    <source>
        <dbReference type="EMBL" id="MFD2754867.1"/>
    </source>
</evidence>
<dbReference type="EMBL" id="JBHUMV010000005">
    <property type="protein sequence ID" value="MFD2754867.1"/>
    <property type="molecule type" value="Genomic_DNA"/>
</dbReference>
<dbReference type="InterPro" id="IPR028081">
    <property type="entry name" value="Leu-bd"/>
</dbReference>
<dbReference type="PANTHER" id="PTHR47235:SF1">
    <property type="entry name" value="BLR6548 PROTEIN"/>
    <property type="match status" value="1"/>
</dbReference>
<protein>
    <submittedName>
        <fullName evidence="5">ABC transporter substrate-binding protein</fullName>
    </submittedName>
</protein>
<sequence length="378" mass="39529">MHKRKGHLKALLLALPLWAAGPAPLQAEEQPIVIGASLPLSGVQADAGREGQAVMQAYVDAVNRQGGIGGRPLQLKVLDDGYEPQRAAGNARQLIQGGAVALLSCWGSASCGAMQPVLQEAQIPLVGALAGTGPVRQPQGRYTYLLRASTLSEISAMVQQMQTLGQNRITVAYQQDSFGQNSLETARAVLGSHSLQPLSEIALEPSGGNAAAAAAQLARQPQLQGVIVLAGAPATVGLITAARQAQVGVQFYNLAAQAHQGVVKGLGEHTRGVIFTTLVPSPWRTALAVSKDYQQLLGAAGKHSASYMGMEVYLNVRTLVDGLRKAGSGVTRASLAAALDSLGEMHYGPMNIRFASGRHQGSNYVGLAMLNQQGHFID</sequence>
<dbReference type="PANTHER" id="PTHR47235">
    <property type="entry name" value="BLR6548 PROTEIN"/>
    <property type="match status" value="1"/>
</dbReference>
<dbReference type="CDD" id="cd06326">
    <property type="entry name" value="PBP1_ABC_ligand_binding-like"/>
    <property type="match status" value="1"/>
</dbReference>
<dbReference type="RefSeq" id="WP_066475758.1">
    <property type="nucleotide sequence ID" value="NZ_BCNT01000005.1"/>
</dbReference>
<feature type="signal peptide" evidence="3">
    <location>
        <begin position="1"/>
        <end position="27"/>
    </location>
</feature>